<organism evidence="2 3">
    <name type="scientific">Leekyejoonella antrihumi</name>
    <dbReference type="NCBI Taxonomy" id="1660198"/>
    <lineage>
        <taxon>Bacteria</taxon>
        <taxon>Bacillati</taxon>
        <taxon>Actinomycetota</taxon>
        <taxon>Actinomycetes</taxon>
        <taxon>Micrococcales</taxon>
        <taxon>Dermacoccaceae</taxon>
        <taxon>Leekyejoonella</taxon>
    </lineage>
</organism>
<dbReference type="Gene3D" id="3.40.50.1820">
    <property type="entry name" value="alpha/beta hydrolase"/>
    <property type="match status" value="1"/>
</dbReference>
<feature type="domain" description="Serine aminopeptidase S33" evidence="1">
    <location>
        <begin position="26"/>
        <end position="290"/>
    </location>
</feature>
<dbReference type="InterPro" id="IPR029058">
    <property type="entry name" value="AB_hydrolase_fold"/>
</dbReference>
<dbReference type="AlphaFoldDB" id="A0A563E7U4"/>
<dbReference type="PANTHER" id="PTHR11614">
    <property type="entry name" value="PHOSPHOLIPASE-RELATED"/>
    <property type="match status" value="1"/>
</dbReference>
<comment type="caution">
    <text evidence="2">The sequence shown here is derived from an EMBL/GenBank/DDBJ whole genome shotgun (WGS) entry which is preliminary data.</text>
</comment>
<sequence length="309" mass="33772">MMTTTFPLETHDGTQLQVYRWLPDGPPTAIVQLAHGMAEHAGRYERFAKALTDVGYVVYADDHRGHGLTAAGVDAGYFADRGGWDKVVEDLSTVAQHAREEHPGLPLVLFGHSMGSFMVREYAIRHGSELAALVVCGTAGDPGMLGKVGGVVASLEGRIRGRKHPSNLMNKLTFGQYNAQFKPKRTDFDWLSRDPAEVDKYVADLQCGAVFSDGFFSDLLGGLAHLQRDDEVAKVPNDLPVLLISGDKDPVGDNGKGVRAVAAQLERAGVRDVTTTLYPGARHELLNETNRDEVTADVVSWIREHLRRD</sequence>
<keyword evidence="3" id="KW-1185">Reference proteome</keyword>
<dbReference type="InterPro" id="IPR051044">
    <property type="entry name" value="MAG_DAG_Lipase"/>
</dbReference>
<dbReference type="Pfam" id="PF12146">
    <property type="entry name" value="Hydrolase_4"/>
    <property type="match status" value="1"/>
</dbReference>
<evidence type="ECO:0000313" key="3">
    <source>
        <dbReference type="Proteomes" id="UP000320244"/>
    </source>
</evidence>
<evidence type="ECO:0000313" key="2">
    <source>
        <dbReference type="EMBL" id="TWP38600.1"/>
    </source>
</evidence>
<name>A0A563E7U4_9MICO</name>
<dbReference type="Proteomes" id="UP000320244">
    <property type="component" value="Unassembled WGS sequence"/>
</dbReference>
<proteinExistence type="predicted"/>
<protein>
    <submittedName>
        <fullName evidence="2">Alpha/beta hydrolase</fullName>
    </submittedName>
</protein>
<dbReference type="SUPFAM" id="SSF53474">
    <property type="entry name" value="alpha/beta-Hydrolases"/>
    <property type="match status" value="1"/>
</dbReference>
<gene>
    <name evidence="2" type="ORF">FGL98_02090</name>
</gene>
<accession>A0A563E7U4</accession>
<reference evidence="2 3" key="2">
    <citation type="submission" date="2019-08" db="EMBL/GenBank/DDBJ databases">
        <title>Jejuicoccus antrihumi gen. nov., sp. nov., a new member of the family Dermacoccaceae isolated from a cave.</title>
        <authorList>
            <person name="Schumann P."/>
            <person name="Kim I.S."/>
        </authorList>
    </citation>
    <scope>NUCLEOTIDE SEQUENCE [LARGE SCALE GENOMIC DNA]</scope>
    <source>
        <strain evidence="2 3">C5-26</strain>
    </source>
</reference>
<dbReference type="OrthoDB" id="9806902at2"/>
<evidence type="ECO:0000259" key="1">
    <source>
        <dbReference type="Pfam" id="PF12146"/>
    </source>
</evidence>
<reference evidence="2 3" key="1">
    <citation type="submission" date="2019-05" db="EMBL/GenBank/DDBJ databases">
        <authorList>
            <person name="Lee S.D."/>
        </authorList>
    </citation>
    <scope>NUCLEOTIDE SEQUENCE [LARGE SCALE GENOMIC DNA]</scope>
    <source>
        <strain evidence="2 3">C5-26</strain>
    </source>
</reference>
<dbReference type="InterPro" id="IPR022742">
    <property type="entry name" value="Hydrolase_4"/>
</dbReference>
<dbReference type="EMBL" id="VCQV01000002">
    <property type="protein sequence ID" value="TWP38600.1"/>
    <property type="molecule type" value="Genomic_DNA"/>
</dbReference>
<keyword evidence="2" id="KW-0378">Hydrolase</keyword>
<dbReference type="GO" id="GO:0016787">
    <property type="term" value="F:hydrolase activity"/>
    <property type="evidence" value="ECO:0007669"/>
    <property type="project" value="UniProtKB-KW"/>
</dbReference>